<dbReference type="EC" id="2.5.1.18" evidence="1"/>
<dbReference type="SUPFAM" id="SSF47616">
    <property type="entry name" value="GST C-terminal domain-like"/>
    <property type="match status" value="1"/>
</dbReference>
<dbReference type="InterPro" id="IPR004046">
    <property type="entry name" value="GST_C"/>
</dbReference>
<protein>
    <recommendedName>
        <fullName evidence="1">glutathione transferase</fullName>
        <ecNumber evidence="1">2.5.1.18</ecNumber>
    </recommendedName>
</protein>
<organism evidence="7 8">
    <name type="scientific">Orchesella dallaii</name>
    <dbReference type="NCBI Taxonomy" id="48710"/>
    <lineage>
        <taxon>Eukaryota</taxon>
        <taxon>Metazoa</taxon>
        <taxon>Ecdysozoa</taxon>
        <taxon>Arthropoda</taxon>
        <taxon>Hexapoda</taxon>
        <taxon>Collembola</taxon>
        <taxon>Entomobryomorpha</taxon>
        <taxon>Entomobryoidea</taxon>
        <taxon>Orchesellidae</taxon>
        <taxon>Orchesellinae</taxon>
        <taxon>Orchesella</taxon>
    </lineage>
</organism>
<evidence type="ECO:0000259" key="6">
    <source>
        <dbReference type="PROSITE" id="PS50405"/>
    </source>
</evidence>
<dbReference type="InterPro" id="IPR050213">
    <property type="entry name" value="GST_superfamily"/>
</dbReference>
<dbReference type="CDD" id="cd03039">
    <property type="entry name" value="GST_N_Sigma_like"/>
    <property type="match status" value="1"/>
</dbReference>
<dbReference type="EMBL" id="CAXLJM020000068">
    <property type="protein sequence ID" value="CAL8122953.1"/>
    <property type="molecule type" value="Genomic_DNA"/>
</dbReference>
<evidence type="ECO:0000256" key="2">
    <source>
        <dbReference type="ARBA" id="ARBA00022679"/>
    </source>
</evidence>
<keyword evidence="2" id="KW-0808">Transferase</keyword>
<evidence type="ECO:0000256" key="4">
    <source>
        <dbReference type="ARBA" id="ARBA00047960"/>
    </source>
</evidence>
<dbReference type="Gene3D" id="1.20.1050.10">
    <property type="match status" value="1"/>
</dbReference>
<dbReference type="InterPro" id="IPR036249">
    <property type="entry name" value="Thioredoxin-like_sf"/>
</dbReference>
<evidence type="ECO:0000313" key="8">
    <source>
        <dbReference type="Proteomes" id="UP001642540"/>
    </source>
</evidence>
<reference evidence="7 8" key="1">
    <citation type="submission" date="2024-08" db="EMBL/GenBank/DDBJ databases">
        <authorList>
            <person name="Cucini C."/>
            <person name="Frati F."/>
        </authorList>
    </citation>
    <scope>NUCLEOTIDE SEQUENCE [LARGE SCALE GENOMIC DNA]</scope>
</reference>
<name>A0ABP1R8Y4_9HEXA</name>
<dbReference type="CDD" id="cd03192">
    <property type="entry name" value="GST_C_Sigma_like"/>
    <property type="match status" value="1"/>
</dbReference>
<dbReference type="InterPro" id="IPR040079">
    <property type="entry name" value="Glutathione_S-Trfase"/>
</dbReference>
<proteinExistence type="inferred from homology"/>
<dbReference type="PROSITE" id="PS50405">
    <property type="entry name" value="GST_CTER"/>
    <property type="match status" value="1"/>
</dbReference>
<accession>A0ABP1R8Y4</accession>
<evidence type="ECO:0000313" key="7">
    <source>
        <dbReference type="EMBL" id="CAL8122953.1"/>
    </source>
</evidence>
<dbReference type="SFLD" id="SFLDG00363">
    <property type="entry name" value="AMPS_(cytGST):_Alpha-__Mu-__Pi"/>
    <property type="match status" value="1"/>
</dbReference>
<dbReference type="InterPro" id="IPR010987">
    <property type="entry name" value="Glutathione-S-Trfase_C-like"/>
</dbReference>
<comment type="caution">
    <text evidence="7">The sequence shown here is derived from an EMBL/GenBank/DDBJ whole genome shotgun (WGS) entry which is preliminary data.</text>
</comment>
<keyword evidence="8" id="KW-1185">Reference proteome</keyword>
<dbReference type="PANTHER" id="PTHR11571:SF224">
    <property type="entry name" value="HEMATOPOIETIC PROSTAGLANDIN D SYNTHASE"/>
    <property type="match status" value="1"/>
</dbReference>
<dbReference type="Proteomes" id="UP001642540">
    <property type="component" value="Unassembled WGS sequence"/>
</dbReference>
<dbReference type="Gene3D" id="3.40.30.10">
    <property type="entry name" value="Glutaredoxin"/>
    <property type="match status" value="1"/>
</dbReference>
<feature type="domain" description="GST N-terminal" evidence="5">
    <location>
        <begin position="1"/>
        <end position="82"/>
    </location>
</feature>
<feature type="domain" description="GST C-terminal" evidence="6">
    <location>
        <begin position="84"/>
        <end position="210"/>
    </location>
</feature>
<sequence length="210" mass="23992">MVVTLTYFNGRGLAEPIRIILAYGGEKFEEVRVPIVFPPSLPEEVRNKCTWGQVPLVEFEGKKLSQSLAITRYFARKHNLVPKDDFEAALCDEYVDACRDFMNLWTPIVHLIAKKEEEGLKEKKDEVQTISKQKFLNVFNSIVEKNGGKRLVGKSITWADIYLTHALQNIEMITGLSLVSEFPALKELMNEVLNVPSIKSWIEKRPKTPL</sequence>
<comment type="catalytic activity">
    <reaction evidence="4">
        <text>RX + glutathione = an S-substituted glutathione + a halide anion + H(+)</text>
        <dbReference type="Rhea" id="RHEA:16437"/>
        <dbReference type="ChEBI" id="CHEBI:15378"/>
        <dbReference type="ChEBI" id="CHEBI:16042"/>
        <dbReference type="ChEBI" id="CHEBI:17792"/>
        <dbReference type="ChEBI" id="CHEBI:57925"/>
        <dbReference type="ChEBI" id="CHEBI:90779"/>
        <dbReference type="EC" id="2.5.1.18"/>
    </reaction>
</comment>
<dbReference type="Pfam" id="PF14497">
    <property type="entry name" value="GST_C_3"/>
    <property type="match status" value="1"/>
</dbReference>
<dbReference type="Pfam" id="PF02798">
    <property type="entry name" value="GST_N"/>
    <property type="match status" value="1"/>
</dbReference>
<dbReference type="PANTHER" id="PTHR11571">
    <property type="entry name" value="GLUTATHIONE S-TRANSFERASE"/>
    <property type="match status" value="1"/>
</dbReference>
<gene>
    <name evidence="7" type="ORF">ODALV1_LOCUS20030</name>
</gene>
<dbReference type="PROSITE" id="PS50404">
    <property type="entry name" value="GST_NTER"/>
    <property type="match status" value="1"/>
</dbReference>
<evidence type="ECO:0000259" key="5">
    <source>
        <dbReference type="PROSITE" id="PS50404"/>
    </source>
</evidence>
<dbReference type="InterPro" id="IPR004045">
    <property type="entry name" value="Glutathione_S-Trfase_N"/>
</dbReference>
<dbReference type="InterPro" id="IPR036282">
    <property type="entry name" value="Glutathione-S-Trfase_C_sf"/>
</dbReference>
<comment type="similarity">
    <text evidence="3">Belongs to the GST superfamily. Sigma family.</text>
</comment>
<dbReference type="SUPFAM" id="SSF52833">
    <property type="entry name" value="Thioredoxin-like"/>
    <property type="match status" value="1"/>
</dbReference>
<evidence type="ECO:0000256" key="3">
    <source>
        <dbReference type="ARBA" id="ARBA00038317"/>
    </source>
</evidence>
<evidence type="ECO:0000256" key="1">
    <source>
        <dbReference type="ARBA" id="ARBA00012452"/>
    </source>
</evidence>
<dbReference type="SFLD" id="SFLDG01205">
    <property type="entry name" value="AMPS.1"/>
    <property type="match status" value="1"/>
</dbReference>
<dbReference type="SFLD" id="SFLDS00019">
    <property type="entry name" value="Glutathione_Transferase_(cytos"/>
    <property type="match status" value="1"/>
</dbReference>